<sequence>MTGLFPTIALKGRPLFKRERAEGEKKDKTRKKEAFFVVPDKNMGQNEGMCRPEEVISDRRDARRHKPPLVEGAEGMLGVGGSVAMVTEIEGDGVAAVGCSEHCQSRMINERQPQLSLTFGEPRRTSAELSAL</sequence>
<feature type="compositionally biased region" description="Basic and acidic residues" evidence="1">
    <location>
        <begin position="50"/>
        <end position="61"/>
    </location>
</feature>
<dbReference type="AlphaFoldDB" id="A0A3N0XRV0"/>
<comment type="caution">
    <text evidence="2">The sequence shown here is derived from an EMBL/GenBank/DDBJ whole genome shotgun (WGS) entry which is preliminary data.</text>
</comment>
<organism evidence="2 3">
    <name type="scientific">Anabarilius grahami</name>
    <name type="common">Kanglang fish</name>
    <name type="synonym">Barilius grahami</name>
    <dbReference type="NCBI Taxonomy" id="495550"/>
    <lineage>
        <taxon>Eukaryota</taxon>
        <taxon>Metazoa</taxon>
        <taxon>Chordata</taxon>
        <taxon>Craniata</taxon>
        <taxon>Vertebrata</taxon>
        <taxon>Euteleostomi</taxon>
        <taxon>Actinopterygii</taxon>
        <taxon>Neopterygii</taxon>
        <taxon>Teleostei</taxon>
        <taxon>Ostariophysi</taxon>
        <taxon>Cypriniformes</taxon>
        <taxon>Xenocyprididae</taxon>
        <taxon>Xenocypridinae</taxon>
        <taxon>Xenocypridinae incertae sedis</taxon>
        <taxon>Anabarilius</taxon>
    </lineage>
</organism>
<reference evidence="2 3" key="1">
    <citation type="submission" date="2018-10" db="EMBL/GenBank/DDBJ databases">
        <title>Genome assembly for a Yunnan-Guizhou Plateau 3E fish, Anabarilius grahami (Regan), and its evolutionary and genetic applications.</title>
        <authorList>
            <person name="Jiang W."/>
        </authorList>
    </citation>
    <scope>NUCLEOTIDE SEQUENCE [LARGE SCALE GENOMIC DNA]</scope>
    <source>
        <strain evidence="2">AG-KIZ</strain>
        <tissue evidence="2">Muscle</tissue>
    </source>
</reference>
<protein>
    <submittedName>
        <fullName evidence="2">Uncharacterized protein</fullName>
    </submittedName>
</protein>
<dbReference type="Proteomes" id="UP000281406">
    <property type="component" value="Unassembled WGS sequence"/>
</dbReference>
<dbReference type="OrthoDB" id="9950475at2759"/>
<feature type="region of interest" description="Disordered" evidence="1">
    <location>
        <begin position="42"/>
        <end position="74"/>
    </location>
</feature>
<evidence type="ECO:0000313" key="3">
    <source>
        <dbReference type="Proteomes" id="UP000281406"/>
    </source>
</evidence>
<evidence type="ECO:0000256" key="1">
    <source>
        <dbReference type="SAM" id="MobiDB-lite"/>
    </source>
</evidence>
<gene>
    <name evidence="2" type="ORF">DPX16_13728</name>
</gene>
<proteinExistence type="predicted"/>
<dbReference type="EMBL" id="RJVU01062584">
    <property type="protein sequence ID" value="ROJ29284.1"/>
    <property type="molecule type" value="Genomic_DNA"/>
</dbReference>
<keyword evidence="3" id="KW-1185">Reference proteome</keyword>
<evidence type="ECO:0000313" key="2">
    <source>
        <dbReference type="EMBL" id="ROJ29284.1"/>
    </source>
</evidence>
<accession>A0A3N0XRV0</accession>
<name>A0A3N0XRV0_ANAGA</name>